<dbReference type="SUPFAM" id="SSF53448">
    <property type="entry name" value="Nucleotide-diphospho-sugar transferases"/>
    <property type="match status" value="1"/>
</dbReference>
<name>A0A8H7SD78_9FUNG</name>
<feature type="region of interest" description="Disordered" evidence="3">
    <location>
        <begin position="375"/>
        <end position="405"/>
    </location>
</feature>
<dbReference type="GO" id="GO:0016020">
    <property type="term" value="C:membrane"/>
    <property type="evidence" value="ECO:0007669"/>
    <property type="project" value="InterPro"/>
</dbReference>
<keyword evidence="2" id="KW-0808">Transferase</keyword>
<dbReference type="Pfam" id="PF01793">
    <property type="entry name" value="Glyco_transf_15"/>
    <property type="match status" value="1"/>
</dbReference>
<evidence type="ECO:0000256" key="1">
    <source>
        <dbReference type="ARBA" id="ARBA00007677"/>
    </source>
</evidence>
<feature type="compositionally biased region" description="Basic and acidic residues" evidence="3">
    <location>
        <begin position="421"/>
        <end position="442"/>
    </location>
</feature>
<dbReference type="Proteomes" id="UP000646827">
    <property type="component" value="Unassembled WGS sequence"/>
</dbReference>
<reference evidence="4 5" key="1">
    <citation type="submission" date="2020-12" db="EMBL/GenBank/DDBJ databases">
        <title>Metabolic potential, ecology and presence of endohyphal bacteria is reflected in genomic diversity of Mucoromycotina.</title>
        <authorList>
            <person name="Muszewska A."/>
            <person name="Okrasinska A."/>
            <person name="Steczkiewicz K."/>
            <person name="Drgas O."/>
            <person name="Orlowska M."/>
            <person name="Perlinska-Lenart U."/>
            <person name="Aleksandrzak-Piekarczyk T."/>
            <person name="Szatraj K."/>
            <person name="Zielenkiewicz U."/>
            <person name="Pilsyk S."/>
            <person name="Malc E."/>
            <person name="Mieczkowski P."/>
            <person name="Kruszewska J.S."/>
            <person name="Biernat P."/>
            <person name="Pawlowska J."/>
        </authorList>
    </citation>
    <scope>NUCLEOTIDE SEQUENCE [LARGE SCALE GENOMIC DNA]</scope>
    <source>
        <strain evidence="4 5">CBS 142.35</strain>
    </source>
</reference>
<organism evidence="4 5">
    <name type="scientific">Circinella minor</name>
    <dbReference type="NCBI Taxonomy" id="1195481"/>
    <lineage>
        <taxon>Eukaryota</taxon>
        <taxon>Fungi</taxon>
        <taxon>Fungi incertae sedis</taxon>
        <taxon>Mucoromycota</taxon>
        <taxon>Mucoromycotina</taxon>
        <taxon>Mucoromycetes</taxon>
        <taxon>Mucorales</taxon>
        <taxon>Lichtheimiaceae</taxon>
        <taxon>Circinella</taxon>
    </lineage>
</organism>
<dbReference type="GO" id="GO:0005794">
    <property type="term" value="C:Golgi apparatus"/>
    <property type="evidence" value="ECO:0007669"/>
    <property type="project" value="TreeGrafter"/>
</dbReference>
<sequence>MFGRDLLWSSSTNSYTIDPRDMDIVQSLCNTSSSSEQEQQVPSYLIEPTVNFRPDTVIPSYTWETLPSKSVLYMVVRNEDIQEARSAMRSVEDRFNRHFKYPWVLLNDQDFTPTFQKYILKVTDAPIYFGKIDANAWNYPSWIDIRSAEEHMDIMYALNIHRGGSLSFRQLLRYQSGLFIHHPLFNDVEYLWRVEPGSDITCEMMDYDPFVYMKEHNKTLGFTLTMREDPGSIENLWGDTRYFMDQHPEHILPYNETIMSWITDKNKVDYNMCHFWSNFEIIQSDFLRSKAYQDYFEFLDRKGGFFYERWGDNPVRTMAAAMFLPLDKIEFFNRIGYSHSVASHCPINKEDNRRCSCDLFENHGAYNELISLSENQVTSESTGSNSNESINGHEEDGSTIHEEQNDLTKSTSLFMAAPLDDLVKEKEKQERENIKNDDDAMM</sequence>
<dbReference type="InterPro" id="IPR029044">
    <property type="entry name" value="Nucleotide-diphossugar_trans"/>
</dbReference>
<dbReference type="AlphaFoldDB" id="A0A8H7SD78"/>
<dbReference type="PANTHER" id="PTHR31121">
    <property type="entry name" value="ALPHA-1,2 MANNOSYLTRANSFERASE KTR1"/>
    <property type="match status" value="1"/>
</dbReference>
<proteinExistence type="inferred from homology"/>
<evidence type="ECO:0000313" key="5">
    <source>
        <dbReference type="Proteomes" id="UP000646827"/>
    </source>
</evidence>
<keyword evidence="5" id="KW-1185">Reference proteome</keyword>
<evidence type="ECO:0000256" key="2">
    <source>
        <dbReference type="ARBA" id="ARBA00022679"/>
    </source>
</evidence>
<feature type="region of interest" description="Disordered" evidence="3">
    <location>
        <begin position="418"/>
        <end position="442"/>
    </location>
</feature>
<dbReference type="InterPro" id="IPR002685">
    <property type="entry name" value="Glyco_trans_15"/>
</dbReference>
<accession>A0A8H7SD78</accession>
<dbReference type="EMBL" id="JAEPRB010000009">
    <property type="protein sequence ID" value="KAG2227239.1"/>
    <property type="molecule type" value="Genomic_DNA"/>
</dbReference>
<dbReference type="GO" id="GO:0000032">
    <property type="term" value="P:cell wall mannoprotein biosynthetic process"/>
    <property type="evidence" value="ECO:0007669"/>
    <property type="project" value="TreeGrafter"/>
</dbReference>
<feature type="compositionally biased region" description="Low complexity" evidence="3">
    <location>
        <begin position="378"/>
        <end position="390"/>
    </location>
</feature>
<dbReference type="GO" id="GO:0000026">
    <property type="term" value="F:alpha-1,2-mannosyltransferase activity"/>
    <property type="evidence" value="ECO:0007669"/>
    <property type="project" value="TreeGrafter"/>
</dbReference>
<feature type="compositionally biased region" description="Basic and acidic residues" evidence="3">
    <location>
        <begin position="391"/>
        <end position="405"/>
    </location>
</feature>
<dbReference type="PANTHER" id="PTHR31121:SF6">
    <property type="entry name" value="ALPHA-1,2 MANNOSYLTRANSFERASE KTR1"/>
    <property type="match status" value="1"/>
</dbReference>
<dbReference type="OrthoDB" id="2280357at2759"/>
<dbReference type="GO" id="GO:0006487">
    <property type="term" value="P:protein N-linked glycosylation"/>
    <property type="evidence" value="ECO:0007669"/>
    <property type="project" value="TreeGrafter"/>
</dbReference>
<comment type="caution">
    <text evidence="4">The sequence shown here is derived from an EMBL/GenBank/DDBJ whole genome shotgun (WGS) entry which is preliminary data.</text>
</comment>
<dbReference type="Gene3D" id="3.90.550.10">
    <property type="entry name" value="Spore Coat Polysaccharide Biosynthesis Protein SpsA, Chain A"/>
    <property type="match status" value="1"/>
</dbReference>
<protein>
    <submittedName>
        <fullName evidence="4">Uncharacterized protein</fullName>
    </submittedName>
</protein>
<comment type="similarity">
    <text evidence="1">Belongs to the glycosyltransferase 15 family.</text>
</comment>
<evidence type="ECO:0000256" key="3">
    <source>
        <dbReference type="SAM" id="MobiDB-lite"/>
    </source>
</evidence>
<gene>
    <name evidence="4" type="ORF">INT45_008483</name>
</gene>
<evidence type="ECO:0000313" key="4">
    <source>
        <dbReference type="EMBL" id="KAG2227239.1"/>
    </source>
</evidence>